<dbReference type="STRING" id="1548207.AXK11_08170"/>
<evidence type="ECO:0000313" key="1">
    <source>
        <dbReference type="EMBL" id="KXU34496.1"/>
    </source>
</evidence>
<dbReference type="AlphaFoldDB" id="A0A139SIY1"/>
<name>A0A139SIY1_9BACT</name>
<sequence>MQSKPQLLAWITCDGVHIDPSTGKHTILGAFSNIQAQHFPATHPLMVWFMTLTDCAVGEHQVQISLGADPTQMQPLIRRSFESPSPLQRINLINEIRNLSFPEPGEYSILIEVDEEPLLATSIHVLD</sequence>
<accession>A0A139SIY1</accession>
<protein>
    <submittedName>
        <fullName evidence="1">Uncharacterized protein</fullName>
    </submittedName>
</protein>
<comment type="caution">
    <text evidence="1">The sequence shown here is derived from an EMBL/GenBank/DDBJ whole genome shotgun (WGS) entry which is preliminary data.</text>
</comment>
<dbReference type="OrthoDB" id="193540at2"/>
<gene>
    <name evidence="1" type="ORF">AXK11_08170</name>
</gene>
<dbReference type="InterPro" id="IPR054221">
    <property type="entry name" value="DUF6941"/>
</dbReference>
<evidence type="ECO:0000313" key="2">
    <source>
        <dbReference type="Proteomes" id="UP000070058"/>
    </source>
</evidence>
<reference evidence="2" key="1">
    <citation type="submission" date="2016-02" db="EMBL/GenBank/DDBJ databases">
        <authorList>
            <person name="Sanders J.G."/>
            <person name="Lin J.Y."/>
            <person name="Wertz J.T."/>
            <person name="Russell J.A."/>
            <person name="Moreau C.S."/>
            <person name="Powell S."/>
        </authorList>
    </citation>
    <scope>NUCLEOTIDE SEQUENCE [LARGE SCALE GENOMIC DNA]</scope>
    <source>
        <strain evidence="2">CAG34</strain>
    </source>
</reference>
<proteinExistence type="predicted"/>
<dbReference type="Pfam" id="PF22091">
    <property type="entry name" value="DUF6941"/>
    <property type="match status" value="1"/>
</dbReference>
<keyword evidence="2" id="KW-1185">Reference proteome</keyword>
<dbReference type="RefSeq" id="WP_068631103.1">
    <property type="nucleotide sequence ID" value="NZ_LSZQ01000061.1"/>
</dbReference>
<dbReference type="Proteomes" id="UP000070058">
    <property type="component" value="Unassembled WGS sequence"/>
</dbReference>
<dbReference type="EMBL" id="LSZQ01000061">
    <property type="protein sequence ID" value="KXU34496.1"/>
    <property type="molecule type" value="Genomic_DNA"/>
</dbReference>
<organism evidence="1 2">
    <name type="scientific">Cephaloticoccus primus</name>
    <dbReference type="NCBI Taxonomy" id="1548207"/>
    <lineage>
        <taxon>Bacteria</taxon>
        <taxon>Pseudomonadati</taxon>
        <taxon>Verrucomicrobiota</taxon>
        <taxon>Opitutia</taxon>
        <taxon>Opitutales</taxon>
        <taxon>Opitutaceae</taxon>
        <taxon>Cephaloticoccus</taxon>
    </lineage>
</organism>